<sequence length="727" mass="76172">MSAPGTAALTSPAAATSDLHTGSTLTSTHMGYTGHTHNMHYAHDTSLKLTTAHTHTKGTTQAWAADACEHSERPRRAPWWLNSDGEHAHTACPLRPFAHMIVALPGDGQAGSAETGGACAWADDGCTIDPPIAAGRLAAATVVHLSDALRRKLHGAAPGVAAGATVGDILTLAAHGDAKDGERAAPATRVRAMSTGLWHMLGWLVGTHESGARHGAAPRLDGAEDGHGGNMPLRRRRHAVAPEDDPQLVGNEGLGKVELASARAARHGGVFAVCAHALSAEGQREWQAWQIRRGRAGAAAGVQLAVVHVAEVSTLHRVACGGLDALMPPALALEQHFAHMLDGTRTLGPPPQLPALRTDGRAAAADAAIRWMSLLVSRHGLVEMAFPLTHTTIAPADGADAGLQTGPAVALASSLGESLFARVHPEDVARVVKALRLAWDARPDVYHFARLRREWQRRRLGEVGGRAVASAPSTPPLRPTRAATLDAVRLGSGRLDAARLDTGRRVLHRDGIEVANGVVELTMQLQVAGAATDVDWADADSMAAHTRFARMRLTRWPLIAKPPRHAPDEPPDGFVLVAVRPLPEPARMREPLRSDRKQRSISSVASTSTLVGVSRTRSGSSGASALDAADLARLCRSASSLSCHETTARPSIEFSDAPRAAQPAAGVPIPAARPVVALAAHAVHTATAMSPHLSMRRRSNIPVGSHPGPAEDGLSARAVCVAGELAY</sequence>
<dbReference type="Proteomes" id="UP001140094">
    <property type="component" value="Unassembled WGS sequence"/>
</dbReference>
<dbReference type="OrthoDB" id="39591at2759"/>
<evidence type="ECO:0000313" key="2">
    <source>
        <dbReference type="EMBL" id="KAJ2799490.1"/>
    </source>
</evidence>
<accession>A0A9W8HTC9</accession>
<organism evidence="2 3">
    <name type="scientific">Coemansia guatemalensis</name>
    <dbReference type="NCBI Taxonomy" id="2761395"/>
    <lineage>
        <taxon>Eukaryota</taxon>
        <taxon>Fungi</taxon>
        <taxon>Fungi incertae sedis</taxon>
        <taxon>Zoopagomycota</taxon>
        <taxon>Kickxellomycotina</taxon>
        <taxon>Kickxellomycetes</taxon>
        <taxon>Kickxellales</taxon>
        <taxon>Kickxellaceae</taxon>
        <taxon>Coemansia</taxon>
    </lineage>
</organism>
<gene>
    <name evidence="2" type="ORF">H4R20_004422</name>
</gene>
<name>A0A9W8HTC9_9FUNG</name>
<feature type="region of interest" description="Disordered" evidence="1">
    <location>
        <begin position="1"/>
        <end position="22"/>
    </location>
</feature>
<protein>
    <submittedName>
        <fullName evidence="2">Uncharacterized protein</fullName>
    </submittedName>
</protein>
<evidence type="ECO:0000256" key="1">
    <source>
        <dbReference type="SAM" id="MobiDB-lite"/>
    </source>
</evidence>
<feature type="compositionally biased region" description="Low complexity" evidence="1">
    <location>
        <begin position="1"/>
        <end position="17"/>
    </location>
</feature>
<keyword evidence="3" id="KW-1185">Reference proteome</keyword>
<proteinExistence type="predicted"/>
<comment type="caution">
    <text evidence="2">The sequence shown here is derived from an EMBL/GenBank/DDBJ whole genome shotgun (WGS) entry which is preliminary data.</text>
</comment>
<dbReference type="EMBL" id="JANBUO010001168">
    <property type="protein sequence ID" value="KAJ2799490.1"/>
    <property type="molecule type" value="Genomic_DNA"/>
</dbReference>
<evidence type="ECO:0000313" key="3">
    <source>
        <dbReference type="Proteomes" id="UP001140094"/>
    </source>
</evidence>
<dbReference type="AlphaFoldDB" id="A0A9W8HTC9"/>
<reference evidence="2" key="1">
    <citation type="submission" date="2022-07" db="EMBL/GenBank/DDBJ databases">
        <title>Phylogenomic reconstructions and comparative analyses of Kickxellomycotina fungi.</title>
        <authorList>
            <person name="Reynolds N.K."/>
            <person name="Stajich J.E."/>
            <person name="Barry K."/>
            <person name="Grigoriev I.V."/>
            <person name="Crous P."/>
            <person name="Smith M.E."/>
        </authorList>
    </citation>
    <scope>NUCLEOTIDE SEQUENCE</scope>
    <source>
        <strain evidence="2">NRRL 1565</strain>
    </source>
</reference>